<gene>
    <name evidence="1" type="ORF">GCM10011585_08210</name>
</gene>
<protein>
    <submittedName>
        <fullName evidence="1">Uncharacterized protein</fullName>
    </submittedName>
</protein>
<dbReference type="Proteomes" id="UP000647241">
    <property type="component" value="Unassembled WGS sequence"/>
</dbReference>
<dbReference type="AlphaFoldDB" id="A0A917H714"/>
<accession>A0A917H714</accession>
<keyword evidence="2" id="KW-1185">Reference proteome</keyword>
<reference evidence="1" key="1">
    <citation type="journal article" date="2014" name="Int. J. Syst. Evol. Microbiol.">
        <title>Complete genome sequence of Corynebacterium casei LMG S-19264T (=DSM 44701T), isolated from a smear-ripened cheese.</title>
        <authorList>
            <consortium name="US DOE Joint Genome Institute (JGI-PGF)"/>
            <person name="Walter F."/>
            <person name="Albersmeier A."/>
            <person name="Kalinowski J."/>
            <person name="Ruckert C."/>
        </authorList>
    </citation>
    <scope>NUCLEOTIDE SEQUENCE</scope>
    <source>
        <strain evidence="1">CGMCC 1.12997</strain>
    </source>
</reference>
<name>A0A917H714_9BACT</name>
<evidence type="ECO:0000313" key="2">
    <source>
        <dbReference type="Proteomes" id="UP000647241"/>
    </source>
</evidence>
<proteinExistence type="predicted"/>
<dbReference type="EMBL" id="BMGT01000001">
    <property type="protein sequence ID" value="GGG68586.1"/>
    <property type="molecule type" value="Genomic_DNA"/>
</dbReference>
<sequence length="72" mass="8392">MQIGDLCIKRSDYLPVAKQSYCKAPVSFAEQEGSYRNTIGRKHEPAYSQQEHMASYRLRVISNIDRLDSRRE</sequence>
<reference evidence="1" key="2">
    <citation type="submission" date="2020-09" db="EMBL/GenBank/DDBJ databases">
        <authorList>
            <person name="Sun Q."/>
            <person name="Zhou Y."/>
        </authorList>
    </citation>
    <scope>NUCLEOTIDE SEQUENCE</scope>
    <source>
        <strain evidence="1">CGMCC 1.12997</strain>
    </source>
</reference>
<evidence type="ECO:0000313" key="1">
    <source>
        <dbReference type="EMBL" id="GGG68586.1"/>
    </source>
</evidence>
<comment type="caution">
    <text evidence="1">The sequence shown here is derived from an EMBL/GenBank/DDBJ whole genome shotgun (WGS) entry which is preliminary data.</text>
</comment>
<organism evidence="1 2">
    <name type="scientific">Edaphobacter dinghuensis</name>
    <dbReference type="NCBI Taxonomy" id="1560005"/>
    <lineage>
        <taxon>Bacteria</taxon>
        <taxon>Pseudomonadati</taxon>
        <taxon>Acidobacteriota</taxon>
        <taxon>Terriglobia</taxon>
        <taxon>Terriglobales</taxon>
        <taxon>Acidobacteriaceae</taxon>
        <taxon>Edaphobacter</taxon>
    </lineage>
</organism>